<dbReference type="Proteomes" id="UP000792457">
    <property type="component" value="Unassembled WGS sequence"/>
</dbReference>
<evidence type="ECO:0000313" key="2">
    <source>
        <dbReference type="Proteomes" id="UP000792457"/>
    </source>
</evidence>
<organism evidence="1 2">
    <name type="scientific">Ladona fulva</name>
    <name type="common">Scarce chaser dragonfly</name>
    <name type="synonym">Libellula fulva</name>
    <dbReference type="NCBI Taxonomy" id="123851"/>
    <lineage>
        <taxon>Eukaryota</taxon>
        <taxon>Metazoa</taxon>
        <taxon>Ecdysozoa</taxon>
        <taxon>Arthropoda</taxon>
        <taxon>Hexapoda</taxon>
        <taxon>Insecta</taxon>
        <taxon>Pterygota</taxon>
        <taxon>Palaeoptera</taxon>
        <taxon>Odonata</taxon>
        <taxon>Epiprocta</taxon>
        <taxon>Anisoptera</taxon>
        <taxon>Libelluloidea</taxon>
        <taxon>Libellulidae</taxon>
        <taxon>Ladona</taxon>
    </lineage>
</organism>
<name>A0A8K0KE89_LADFU</name>
<proteinExistence type="predicted"/>
<comment type="caution">
    <text evidence="1">The sequence shown here is derived from an EMBL/GenBank/DDBJ whole genome shotgun (WGS) entry which is preliminary data.</text>
</comment>
<protein>
    <submittedName>
        <fullName evidence="1">Uncharacterized protein</fullName>
    </submittedName>
</protein>
<dbReference type="OrthoDB" id="7382189at2759"/>
<dbReference type="AlphaFoldDB" id="A0A8K0KE89"/>
<dbReference type="EMBL" id="KZ308646">
    <property type="protein sequence ID" value="KAG8232733.1"/>
    <property type="molecule type" value="Genomic_DNA"/>
</dbReference>
<reference evidence="1" key="2">
    <citation type="submission" date="2017-10" db="EMBL/GenBank/DDBJ databases">
        <title>Ladona fulva Genome sequencing and assembly.</title>
        <authorList>
            <person name="Murali S."/>
            <person name="Richards S."/>
            <person name="Bandaranaike D."/>
            <person name="Bellair M."/>
            <person name="Blankenburg K."/>
            <person name="Chao H."/>
            <person name="Dinh H."/>
            <person name="Doddapaneni H."/>
            <person name="Dugan-Rocha S."/>
            <person name="Elkadiri S."/>
            <person name="Gnanaolivu R."/>
            <person name="Hernandez B."/>
            <person name="Skinner E."/>
            <person name="Javaid M."/>
            <person name="Lee S."/>
            <person name="Li M."/>
            <person name="Ming W."/>
            <person name="Munidasa M."/>
            <person name="Muniz J."/>
            <person name="Nguyen L."/>
            <person name="Hughes D."/>
            <person name="Osuji N."/>
            <person name="Pu L.-L."/>
            <person name="Puazo M."/>
            <person name="Qu C."/>
            <person name="Quiroz J."/>
            <person name="Raj R."/>
            <person name="Weissenberger G."/>
            <person name="Xin Y."/>
            <person name="Zou X."/>
            <person name="Han Y."/>
            <person name="Worley K."/>
            <person name="Muzny D."/>
            <person name="Gibbs R."/>
        </authorList>
    </citation>
    <scope>NUCLEOTIDE SEQUENCE</scope>
    <source>
        <strain evidence="1">Sampled in the wild</strain>
    </source>
</reference>
<sequence>MANPIVRKCSYYSMQEYAERERNPKFSLRYPENVSVHRVKGFNKESVYHMFDLLTAVVEDNKPNGLRTFSVDEIRFQIVQKKAPKVLAEKRKASDWKDAQCCRKSYSSEVEAQFFSFFMTKMSVFESMLVV</sequence>
<accession>A0A8K0KE89</accession>
<reference evidence="1" key="1">
    <citation type="submission" date="2013-04" db="EMBL/GenBank/DDBJ databases">
        <authorList>
            <person name="Qu J."/>
            <person name="Murali S.C."/>
            <person name="Bandaranaike D."/>
            <person name="Bellair M."/>
            <person name="Blankenburg K."/>
            <person name="Chao H."/>
            <person name="Dinh H."/>
            <person name="Doddapaneni H."/>
            <person name="Downs B."/>
            <person name="Dugan-Rocha S."/>
            <person name="Elkadiri S."/>
            <person name="Gnanaolivu R.D."/>
            <person name="Hernandez B."/>
            <person name="Javaid M."/>
            <person name="Jayaseelan J.C."/>
            <person name="Lee S."/>
            <person name="Li M."/>
            <person name="Ming W."/>
            <person name="Munidasa M."/>
            <person name="Muniz J."/>
            <person name="Nguyen L."/>
            <person name="Ongeri F."/>
            <person name="Osuji N."/>
            <person name="Pu L.-L."/>
            <person name="Puazo M."/>
            <person name="Qu C."/>
            <person name="Quiroz J."/>
            <person name="Raj R."/>
            <person name="Weissenberger G."/>
            <person name="Xin Y."/>
            <person name="Zou X."/>
            <person name="Han Y."/>
            <person name="Richards S."/>
            <person name="Worley K."/>
            <person name="Muzny D."/>
            <person name="Gibbs R."/>
        </authorList>
    </citation>
    <scope>NUCLEOTIDE SEQUENCE</scope>
    <source>
        <strain evidence="1">Sampled in the wild</strain>
    </source>
</reference>
<keyword evidence="2" id="KW-1185">Reference proteome</keyword>
<gene>
    <name evidence="1" type="ORF">J437_LFUL012123</name>
</gene>
<evidence type="ECO:0000313" key="1">
    <source>
        <dbReference type="EMBL" id="KAG8232733.1"/>
    </source>
</evidence>